<organism evidence="2">
    <name type="scientific">mine drainage metagenome</name>
    <dbReference type="NCBI Taxonomy" id="410659"/>
    <lineage>
        <taxon>unclassified sequences</taxon>
        <taxon>metagenomes</taxon>
        <taxon>ecological metagenomes</taxon>
    </lineage>
</organism>
<accession>T1BSG7</accession>
<feature type="region of interest" description="Disordered" evidence="1">
    <location>
        <begin position="73"/>
        <end position="92"/>
    </location>
</feature>
<reference evidence="2" key="2">
    <citation type="journal article" date="2014" name="ISME J.">
        <title>Microbial stratification in low pH oxic and suboxic macroscopic growths along an acid mine drainage.</title>
        <authorList>
            <person name="Mendez-Garcia C."/>
            <person name="Mesa V."/>
            <person name="Sprenger R.R."/>
            <person name="Richter M."/>
            <person name="Diez M.S."/>
            <person name="Solano J."/>
            <person name="Bargiela R."/>
            <person name="Golyshina O.V."/>
            <person name="Manteca A."/>
            <person name="Ramos J.L."/>
            <person name="Gallego J.R."/>
            <person name="Llorente I."/>
            <person name="Martins Dos Santos V.A."/>
            <person name="Jensen O.N."/>
            <person name="Pelaez A.I."/>
            <person name="Sanchez J."/>
            <person name="Ferrer M."/>
        </authorList>
    </citation>
    <scope>NUCLEOTIDE SEQUENCE</scope>
</reference>
<dbReference type="InterPro" id="IPR012337">
    <property type="entry name" value="RNaseH-like_sf"/>
</dbReference>
<reference evidence="2" key="1">
    <citation type="submission" date="2013-08" db="EMBL/GenBank/DDBJ databases">
        <authorList>
            <person name="Mendez C."/>
            <person name="Richter M."/>
            <person name="Ferrer M."/>
            <person name="Sanchez J."/>
        </authorList>
    </citation>
    <scope>NUCLEOTIDE SEQUENCE</scope>
</reference>
<sequence>MEASECVRRYKSLAQVERAFRSLKTMDLKIRPIHHRLADRVRAHLFLCMLSYYVEWHLREAWRELMFADEDQEARGTRDPVAPAKRSAKAPRKVARKTLDDRTPVHSFHTLLADLATVTRNTCCAPMAGLNAPSFSVTTTPTPLQERAFALIESLVV</sequence>
<gene>
    <name evidence="2" type="ORF">B1B_09054</name>
</gene>
<evidence type="ECO:0000256" key="1">
    <source>
        <dbReference type="SAM" id="MobiDB-lite"/>
    </source>
</evidence>
<dbReference type="SUPFAM" id="SSF53098">
    <property type="entry name" value="Ribonuclease H-like"/>
    <property type="match status" value="1"/>
</dbReference>
<dbReference type="EMBL" id="AUZY01005947">
    <property type="protein sequence ID" value="EQD56129.1"/>
    <property type="molecule type" value="Genomic_DNA"/>
</dbReference>
<dbReference type="AlphaFoldDB" id="T1BSG7"/>
<name>T1BSG7_9ZZZZ</name>
<proteinExistence type="predicted"/>
<protein>
    <submittedName>
        <fullName evidence="2">Transposase, IS4 family protein</fullName>
    </submittedName>
</protein>
<evidence type="ECO:0000313" key="2">
    <source>
        <dbReference type="EMBL" id="EQD56129.1"/>
    </source>
</evidence>
<comment type="caution">
    <text evidence="2">The sequence shown here is derived from an EMBL/GenBank/DDBJ whole genome shotgun (WGS) entry which is preliminary data.</text>
</comment>